<dbReference type="PROSITE" id="PS50077">
    <property type="entry name" value="HEAT_REPEAT"/>
    <property type="match status" value="1"/>
</dbReference>
<dbReference type="InterPro" id="IPR021133">
    <property type="entry name" value="HEAT_type_2"/>
</dbReference>
<dbReference type="GO" id="GO:0000226">
    <property type="term" value="P:microtubule cytoskeleton organization"/>
    <property type="evidence" value="ECO:0007669"/>
    <property type="project" value="TreeGrafter"/>
</dbReference>
<evidence type="ECO:0000256" key="3">
    <source>
        <dbReference type="ARBA" id="ARBA00022737"/>
    </source>
</evidence>
<feature type="compositionally biased region" description="Polar residues" evidence="6">
    <location>
        <begin position="50"/>
        <end position="82"/>
    </location>
</feature>
<dbReference type="PANTHER" id="PTHR21567:SF87">
    <property type="entry name" value="CRESCERIN-LIKE PROTEIN CHE-12"/>
    <property type="match status" value="1"/>
</dbReference>
<dbReference type="Proteomes" id="UP001177023">
    <property type="component" value="Unassembled WGS sequence"/>
</dbReference>
<dbReference type="PANTHER" id="PTHR21567">
    <property type="entry name" value="CLASP"/>
    <property type="match status" value="1"/>
</dbReference>
<evidence type="ECO:0000256" key="2">
    <source>
        <dbReference type="ARBA" id="ARBA00022490"/>
    </source>
</evidence>
<comment type="subcellular location">
    <subcellularLocation>
        <location evidence="1">Cytoplasm</location>
        <location evidence="1">Cytoskeleton</location>
    </subcellularLocation>
</comment>
<dbReference type="SUPFAM" id="SSF48371">
    <property type="entry name" value="ARM repeat"/>
    <property type="match status" value="1"/>
</dbReference>
<protein>
    <recommendedName>
        <fullName evidence="7">TOG domain-containing protein</fullName>
    </recommendedName>
</protein>
<evidence type="ECO:0000313" key="8">
    <source>
        <dbReference type="EMBL" id="CAJ0582115.1"/>
    </source>
</evidence>
<evidence type="ECO:0000256" key="6">
    <source>
        <dbReference type="SAM" id="MobiDB-lite"/>
    </source>
</evidence>
<keyword evidence="9" id="KW-1185">Reference proteome</keyword>
<feature type="compositionally biased region" description="Basic and acidic residues" evidence="6">
    <location>
        <begin position="101"/>
        <end position="111"/>
    </location>
</feature>
<organism evidence="8 9">
    <name type="scientific">Mesorhabditis spiculigera</name>
    <dbReference type="NCBI Taxonomy" id="96644"/>
    <lineage>
        <taxon>Eukaryota</taxon>
        <taxon>Metazoa</taxon>
        <taxon>Ecdysozoa</taxon>
        <taxon>Nematoda</taxon>
        <taxon>Chromadorea</taxon>
        <taxon>Rhabditida</taxon>
        <taxon>Rhabditina</taxon>
        <taxon>Rhabditomorpha</taxon>
        <taxon>Rhabditoidea</taxon>
        <taxon>Rhabditidae</taxon>
        <taxon>Mesorhabditinae</taxon>
        <taxon>Mesorhabditis</taxon>
    </lineage>
</organism>
<dbReference type="InterPro" id="IPR034085">
    <property type="entry name" value="TOG"/>
</dbReference>
<evidence type="ECO:0000256" key="4">
    <source>
        <dbReference type="ARBA" id="ARBA00023212"/>
    </source>
</evidence>
<feature type="repeat" description="HEAT" evidence="5">
    <location>
        <begin position="419"/>
        <end position="457"/>
    </location>
</feature>
<dbReference type="SMART" id="SM01349">
    <property type="entry name" value="TOG"/>
    <property type="match status" value="1"/>
</dbReference>
<name>A0AA36D8N6_9BILA</name>
<dbReference type="Pfam" id="PF12348">
    <property type="entry name" value="CLASP_N"/>
    <property type="match status" value="1"/>
</dbReference>
<feature type="non-terminal residue" evidence="8">
    <location>
        <position position="741"/>
    </location>
</feature>
<evidence type="ECO:0000259" key="7">
    <source>
        <dbReference type="SMART" id="SM01349"/>
    </source>
</evidence>
<gene>
    <name evidence="8" type="ORF">MSPICULIGERA_LOCUS20258</name>
</gene>
<dbReference type="InterPro" id="IPR016024">
    <property type="entry name" value="ARM-type_fold"/>
</dbReference>
<accession>A0AA36D8N6</accession>
<feature type="compositionally biased region" description="Low complexity" evidence="6">
    <location>
        <begin position="116"/>
        <end position="142"/>
    </location>
</feature>
<keyword evidence="3" id="KW-0677">Repeat</keyword>
<dbReference type="GO" id="GO:0008017">
    <property type="term" value="F:microtubule binding"/>
    <property type="evidence" value="ECO:0007669"/>
    <property type="project" value="TreeGrafter"/>
</dbReference>
<keyword evidence="2" id="KW-0963">Cytoplasm</keyword>
<dbReference type="InterPro" id="IPR024395">
    <property type="entry name" value="CLASP_N_dom"/>
</dbReference>
<sequence>MAEVLVLPKIYATSVNFQPSVDFKKKRSSSKKNYRPATKASSLPPIHPGESTNSWHSPGPKRNNSVAAERSTSAVNRLNGNPKNELDTSLDRIRFHALQKRSELNNNHLEKNGTGPATVATTAAPQKAAAKPRVAKKPAAPQPALDLAAMGRAKSETQLLFEDRENRQPYNMDDAPIRPAKNPVYADEYPPSQPLSSGLVKKSTSQHSLPAATNAQRSKKHTFLRSGTGNRVKPTPLSQTAAAINSKSPQSVATGGVAGALKLMSHEEWQDKIDGINQICDLSTSNPGQVGGHIHEICVALLEECKNLRSSVSRVAIATFSTLFAHLKGKMDSEIEKIGAVLMNKSGDVSNAFIRDDANEALEKMVTYGSPMKVLLVLSQAAKSKHVTIRASCGQFLSQLMQRVGYANALNSPEIMGKLIPLIVNLAKDQTPNVRQPAKTTLFQLSQQPGFEEKLRRGCLEADCRSVKDILTHIQKKGGADCLDSTSTSLAGSLSRSGSFKKSAAVQRKLPDNIQLDLDECRKDLTAAGWENRLTGLRKFEDLARSIGKAVAGDTKLMEAFIGRLSDINGKVSLEAMDTYLATLPSMAKLYSGEAGLKAVLNQLLLALSSHLPSKSDEHRQLAQKCLSETVRLIDGSALSPAVAAAARKANVKQRPFMLHVFSTLNDTLYRTKPKQVEIQALPILIDTIRTPPADAENKKAAHDFARSLAKLMGERGLLDAVGGGLDPAKKQQLETIIRQR</sequence>
<feature type="compositionally biased region" description="Basic residues" evidence="6">
    <location>
        <begin position="24"/>
        <end position="34"/>
    </location>
</feature>
<comment type="caution">
    <text evidence="8">The sequence shown here is derived from an EMBL/GenBank/DDBJ whole genome shotgun (WGS) entry which is preliminary data.</text>
</comment>
<dbReference type="GO" id="GO:1902903">
    <property type="term" value="P:regulation of supramolecular fiber organization"/>
    <property type="evidence" value="ECO:0007669"/>
    <property type="project" value="UniProtKB-ARBA"/>
</dbReference>
<dbReference type="GO" id="GO:0031110">
    <property type="term" value="P:regulation of microtubule polymerization or depolymerization"/>
    <property type="evidence" value="ECO:0007669"/>
    <property type="project" value="UniProtKB-ARBA"/>
</dbReference>
<keyword evidence="4" id="KW-0206">Cytoskeleton</keyword>
<feature type="domain" description="TOG" evidence="7">
    <location>
        <begin position="246"/>
        <end position="480"/>
    </location>
</feature>
<evidence type="ECO:0000256" key="1">
    <source>
        <dbReference type="ARBA" id="ARBA00004245"/>
    </source>
</evidence>
<dbReference type="GO" id="GO:0005881">
    <property type="term" value="C:cytoplasmic microtubule"/>
    <property type="evidence" value="ECO:0007669"/>
    <property type="project" value="TreeGrafter"/>
</dbReference>
<evidence type="ECO:0000313" key="9">
    <source>
        <dbReference type="Proteomes" id="UP001177023"/>
    </source>
</evidence>
<reference evidence="8" key="1">
    <citation type="submission" date="2023-06" db="EMBL/GenBank/DDBJ databases">
        <authorList>
            <person name="Delattre M."/>
        </authorList>
    </citation>
    <scope>NUCLEOTIDE SEQUENCE</scope>
    <source>
        <strain evidence="8">AF72</strain>
    </source>
</reference>
<dbReference type="GO" id="GO:0005929">
    <property type="term" value="C:cilium"/>
    <property type="evidence" value="ECO:0007669"/>
    <property type="project" value="TreeGrafter"/>
</dbReference>
<feature type="region of interest" description="Disordered" evidence="6">
    <location>
        <begin position="101"/>
        <end position="142"/>
    </location>
</feature>
<feature type="compositionally biased region" description="Polar residues" evidence="6">
    <location>
        <begin position="202"/>
        <end position="216"/>
    </location>
</feature>
<dbReference type="Gene3D" id="1.25.10.10">
    <property type="entry name" value="Leucine-rich Repeat Variant"/>
    <property type="match status" value="2"/>
</dbReference>
<feature type="region of interest" description="Disordered" evidence="6">
    <location>
        <begin position="22"/>
        <end position="87"/>
    </location>
</feature>
<dbReference type="EMBL" id="CATQJA010002664">
    <property type="protein sequence ID" value="CAJ0582115.1"/>
    <property type="molecule type" value="Genomic_DNA"/>
</dbReference>
<dbReference type="AlphaFoldDB" id="A0AA36D8N6"/>
<proteinExistence type="predicted"/>
<evidence type="ECO:0000256" key="5">
    <source>
        <dbReference type="PROSITE-ProRule" id="PRU00103"/>
    </source>
</evidence>
<feature type="region of interest" description="Disordered" evidence="6">
    <location>
        <begin position="160"/>
        <end position="234"/>
    </location>
</feature>
<dbReference type="InterPro" id="IPR011989">
    <property type="entry name" value="ARM-like"/>
</dbReference>